<proteinExistence type="predicted"/>
<name>A0A914LPT0_MELIC</name>
<dbReference type="Proteomes" id="UP000887563">
    <property type="component" value="Unplaced"/>
</dbReference>
<dbReference type="WBParaSite" id="Minc3s00735g16669">
    <property type="protein sequence ID" value="Minc3s00735g16669"/>
    <property type="gene ID" value="Minc3s00735g16669"/>
</dbReference>
<dbReference type="AlphaFoldDB" id="A0A914LPT0"/>
<accession>A0A914LPT0</accession>
<protein>
    <submittedName>
        <fullName evidence="2">Uncharacterized protein</fullName>
    </submittedName>
</protein>
<evidence type="ECO:0000313" key="2">
    <source>
        <dbReference type="WBParaSite" id="Minc3s00735g16669"/>
    </source>
</evidence>
<reference evidence="2" key="1">
    <citation type="submission" date="2022-11" db="UniProtKB">
        <authorList>
            <consortium name="WormBaseParasite"/>
        </authorList>
    </citation>
    <scope>IDENTIFICATION</scope>
</reference>
<evidence type="ECO:0000313" key="1">
    <source>
        <dbReference type="Proteomes" id="UP000887563"/>
    </source>
</evidence>
<organism evidence="1 2">
    <name type="scientific">Meloidogyne incognita</name>
    <name type="common">Southern root-knot nematode worm</name>
    <name type="synonym">Oxyuris incognita</name>
    <dbReference type="NCBI Taxonomy" id="6306"/>
    <lineage>
        <taxon>Eukaryota</taxon>
        <taxon>Metazoa</taxon>
        <taxon>Ecdysozoa</taxon>
        <taxon>Nematoda</taxon>
        <taxon>Chromadorea</taxon>
        <taxon>Rhabditida</taxon>
        <taxon>Tylenchina</taxon>
        <taxon>Tylenchomorpha</taxon>
        <taxon>Tylenchoidea</taxon>
        <taxon>Meloidogynidae</taxon>
        <taxon>Meloidogyninae</taxon>
        <taxon>Meloidogyne</taxon>
        <taxon>Meloidogyne incognita group</taxon>
    </lineage>
</organism>
<sequence>MLQALFRFRHFQTHQIWSMHKSIRRNYRNWGLSNSKTASDISKRIKFGVCTKSIRRNYRNWGLSNSKIKT</sequence>
<keyword evidence="1" id="KW-1185">Reference proteome</keyword>